<keyword evidence="12 18" id="KW-0472">Membrane</keyword>
<name>A0A9D1DR78_9FIRM</name>
<evidence type="ECO:0000256" key="17">
    <source>
        <dbReference type="RuleBase" id="RU003750"/>
    </source>
</evidence>
<sequence>MEEQNMESYENRVLTIPNLLSFFRLCLIPVIIWLYCVREDSLGTAAVLALSGLTDVVDGRIARRFHMVSSFGKALDPVADKLTQIAMLFCLVSRFPLMLVPLVILTVKEITAAVLNSLAIRKTGKVMGAVWHGKLNTVLLYTTHINHYL</sequence>
<dbReference type="AlphaFoldDB" id="A0A9D1DR78"/>
<keyword evidence="11" id="KW-0443">Lipid metabolism</keyword>
<keyword evidence="10 18" id="KW-1133">Transmembrane helix</keyword>
<evidence type="ECO:0000313" key="20">
    <source>
        <dbReference type="Proteomes" id="UP000886785"/>
    </source>
</evidence>
<organism evidence="19 20">
    <name type="scientific">Candidatus Gallacutalibacter pullicola</name>
    <dbReference type="NCBI Taxonomy" id="2840830"/>
    <lineage>
        <taxon>Bacteria</taxon>
        <taxon>Bacillati</taxon>
        <taxon>Bacillota</taxon>
        <taxon>Clostridia</taxon>
        <taxon>Eubacteriales</taxon>
        <taxon>Candidatus Gallacutalibacter</taxon>
    </lineage>
</organism>
<proteinExistence type="inferred from homology"/>
<comment type="catalytic activity">
    <reaction evidence="16">
        <text>a CDP-1,2-diacyl-sn-glycerol + sn-glycerol 3-phosphate = a 1,2-diacyl-sn-glycero-3-phospho-(1'-sn-glycero-3'-phosphate) + CMP + H(+)</text>
        <dbReference type="Rhea" id="RHEA:12593"/>
        <dbReference type="ChEBI" id="CHEBI:15378"/>
        <dbReference type="ChEBI" id="CHEBI:57597"/>
        <dbReference type="ChEBI" id="CHEBI:58332"/>
        <dbReference type="ChEBI" id="CHEBI:60110"/>
        <dbReference type="ChEBI" id="CHEBI:60377"/>
        <dbReference type="EC" id="2.7.8.5"/>
    </reaction>
</comment>
<comment type="caution">
    <text evidence="19">The sequence shown here is derived from an EMBL/GenBank/DDBJ whole genome shotgun (WGS) entry which is preliminary data.</text>
</comment>
<dbReference type="InterPro" id="IPR000462">
    <property type="entry name" value="CDP-OH_P_trans"/>
</dbReference>
<reference evidence="19" key="2">
    <citation type="journal article" date="2021" name="PeerJ">
        <title>Extensive microbial diversity within the chicken gut microbiome revealed by metagenomics and culture.</title>
        <authorList>
            <person name="Gilroy R."/>
            <person name="Ravi A."/>
            <person name="Getino M."/>
            <person name="Pursley I."/>
            <person name="Horton D.L."/>
            <person name="Alikhan N.F."/>
            <person name="Baker D."/>
            <person name="Gharbi K."/>
            <person name="Hall N."/>
            <person name="Watson M."/>
            <person name="Adriaenssens E.M."/>
            <person name="Foster-Nyarko E."/>
            <person name="Jarju S."/>
            <person name="Secka A."/>
            <person name="Antonio M."/>
            <person name="Oren A."/>
            <person name="Chaudhuri R.R."/>
            <person name="La Ragione R."/>
            <person name="Hildebrand F."/>
            <person name="Pallen M.J."/>
        </authorList>
    </citation>
    <scope>NUCLEOTIDE SEQUENCE</scope>
    <source>
        <strain evidence="19">ChiSjej1B19-7085</strain>
    </source>
</reference>
<evidence type="ECO:0000256" key="14">
    <source>
        <dbReference type="ARBA" id="ARBA00023264"/>
    </source>
</evidence>
<keyword evidence="9 18" id="KW-0812">Transmembrane</keyword>
<evidence type="ECO:0000256" key="15">
    <source>
        <dbReference type="ARBA" id="ARBA00033018"/>
    </source>
</evidence>
<comment type="function">
    <text evidence="1">This protein catalyzes the committed step to the synthesis of the acidic phospholipids.</text>
</comment>
<dbReference type="EC" id="2.7.8.5" evidence="5"/>
<evidence type="ECO:0000256" key="1">
    <source>
        <dbReference type="ARBA" id="ARBA00003973"/>
    </source>
</evidence>
<evidence type="ECO:0000313" key="19">
    <source>
        <dbReference type="EMBL" id="HIR57463.1"/>
    </source>
</evidence>
<comment type="subcellular location">
    <subcellularLocation>
        <location evidence="2">Membrane</location>
        <topology evidence="2">Multi-pass membrane protein</topology>
    </subcellularLocation>
</comment>
<dbReference type="InterPro" id="IPR048254">
    <property type="entry name" value="CDP_ALCOHOL_P_TRANSF_CS"/>
</dbReference>
<accession>A0A9D1DR78</accession>
<gene>
    <name evidence="19" type="ORF">IAA54_07315</name>
</gene>
<dbReference type="Pfam" id="PF01066">
    <property type="entry name" value="CDP-OH_P_transf"/>
    <property type="match status" value="1"/>
</dbReference>
<evidence type="ECO:0000256" key="12">
    <source>
        <dbReference type="ARBA" id="ARBA00023136"/>
    </source>
</evidence>
<evidence type="ECO:0000256" key="8">
    <source>
        <dbReference type="ARBA" id="ARBA00022679"/>
    </source>
</evidence>
<dbReference type="InterPro" id="IPR004570">
    <property type="entry name" value="Phosphatidylglycerol_P_synth"/>
</dbReference>
<evidence type="ECO:0000256" key="7">
    <source>
        <dbReference type="ARBA" id="ARBA00022516"/>
    </source>
</evidence>
<evidence type="ECO:0000256" key="13">
    <source>
        <dbReference type="ARBA" id="ARBA00023209"/>
    </source>
</evidence>
<keyword evidence="13" id="KW-0594">Phospholipid biosynthesis</keyword>
<dbReference type="PANTHER" id="PTHR14269:SF62">
    <property type="entry name" value="CDP-DIACYLGLYCEROL--GLYCEROL-3-PHOSPHATE 3-PHOSPHATIDYLTRANSFERASE 1, CHLOROPLASTIC"/>
    <property type="match status" value="1"/>
</dbReference>
<evidence type="ECO:0000256" key="9">
    <source>
        <dbReference type="ARBA" id="ARBA00022692"/>
    </source>
</evidence>
<dbReference type="PROSITE" id="PS00379">
    <property type="entry name" value="CDP_ALCOHOL_P_TRANSF"/>
    <property type="match status" value="1"/>
</dbReference>
<comment type="similarity">
    <text evidence="4 17">Belongs to the CDP-alcohol phosphatidyltransferase class-I family.</text>
</comment>
<evidence type="ECO:0000256" key="18">
    <source>
        <dbReference type="SAM" id="Phobius"/>
    </source>
</evidence>
<protein>
    <recommendedName>
        <fullName evidence="6">CDP-diacylglycerol--glycerol-3-phosphate 3-phosphatidyltransferase</fullName>
        <ecNumber evidence="5">2.7.8.5</ecNumber>
    </recommendedName>
    <alternativeName>
        <fullName evidence="15">Phosphatidylglycerophosphate synthase</fullName>
    </alternativeName>
</protein>
<dbReference type="GO" id="GO:0046474">
    <property type="term" value="P:glycerophospholipid biosynthetic process"/>
    <property type="evidence" value="ECO:0007669"/>
    <property type="project" value="TreeGrafter"/>
</dbReference>
<evidence type="ECO:0000256" key="10">
    <source>
        <dbReference type="ARBA" id="ARBA00022989"/>
    </source>
</evidence>
<keyword evidence="8 17" id="KW-0808">Transferase</keyword>
<evidence type="ECO:0000256" key="2">
    <source>
        <dbReference type="ARBA" id="ARBA00004141"/>
    </source>
</evidence>
<comment type="pathway">
    <text evidence="3">Phospholipid metabolism; phosphatidylglycerol biosynthesis; phosphatidylglycerol from CDP-diacylglycerol: step 1/2.</text>
</comment>
<feature type="transmembrane region" description="Helical" evidence="18">
    <location>
        <begin position="85"/>
        <end position="107"/>
    </location>
</feature>
<dbReference type="PIRSF" id="PIRSF000847">
    <property type="entry name" value="Phos_ph_gly_syn"/>
    <property type="match status" value="1"/>
</dbReference>
<dbReference type="EMBL" id="DVHF01000083">
    <property type="protein sequence ID" value="HIR57463.1"/>
    <property type="molecule type" value="Genomic_DNA"/>
</dbReference>
<feature type="transmembrane region" description="Helical" evidence="18">
    <location>
        <begin position="12"/>
        <end position="35"/>
    </location>
</feature>
<dbReference type="GO" id="GO:0016020">
    <property type="term" value="C:membrane"/>
    <property type="evidence" value="ECO:0007669"/>
    <property type="project" value="UniProtKB-SubCell"/>
</dbReference>
<evidence type="ECO:0000256" key="11">
    <source>
        <dbReference type="ARBA" id="ARBA00023098"/>
    </source>
</evidence>
<keyword evidence="7" id="KW-0444">Lipid biosynthesis</keyword>
<evidence type="ECO:0000256" key="3">
    <source>
        <dbReference type="ARBA" id="ARBA00005042"/>
    </source>
</evidence>
<dbReference type="GO" id="GO:0008444">
    <property type="term" value="F:CDP-diacylglycerol-glycerol-3-phosphate 3-phosphatidyltransferase activity"/>
    <property type="evidence" value="ECO:0007669"/>
    <property type="project" value="UniProtKB-EC"/>
</dbReference>
<dbReference type="InterPro" id="IPR050324">
    <property type="entry name" value="CDP-alcohol_PTase-I"/>
</dbReference>
<evidence type="ECO:0000256" key="5">
    <source>
        <dbReference type="ARBA" id="ARBA00013170"/>
    </source>
</evidence>
<keyword evidence="14" id="KW-1208">Phospholipid metabolism</keyword>
<dbReference type="Proteomes" id="UP000886785">
    <property type="component" value="Unassembled WGS sequence"/>
</dbReference>
<evidence type="ECO:0000256" key="16">
    <source>
        <dbReference type="ARBA" id="ARBA00048586"/>
    </source>
</evidence>
<dbReference type="InterPro" id="IPR043130">
    <property type="entry name" value="CDP-OH_PTrfase_TM_dom"/>
</dbReference>
<dbReference type="Gene3D" id="1.20.120.1760">
    <property type="match status" value="1"/>
</dbReference>
<reference evidence="19" key="1">
    <citation type="submission" date="2020-10" db="EMBL/GenBank/DDBJ databases">
        <authorList>
            <person name="Gilroy R."/>
        </authorList>
    </citation>
    <scope>NUCLEOTIDE SEQUENCE</scope>
    <source>
        <strain evidence="19">ChiSjej1B19-7085</strain>
    </source>
</reference>
<evidence type="ECO:0000256" key="4">
    <source>
        <dbReference type="ARBA" id="ARBA00010441"/>
    </source>
</evidence>
<dbReference type="PANTHER" id="PTHR14269">
    <property type="entry name" value="CDP-DIACYLGLYCEROL--GLYCEROL-3-PHOSPHATE 3-PHOSPHATIDYLTRANSFERASE-RELATED"/>
    <property type="match status" value="1"/>
</dbReference>
<evidence type="ECO:0000256" key="6">
    <source>
        <dbReference type="ARBA" id="ARBA00014944"/>
    </source>
</evidence>